<dbReference type="SUPFAM" id="SSF82708">
    <property type="entry name" value="R3H domain"/>
    <property type="match status" value="1"/>
</dbReference>
<organism evidence="2 3">
    <name type="scientific">Candidatus Taylorbacteria bacterium RIFCSPHIGHO2_02_FULL_43_32b</name>
    <dbReference type="NCBI Taxonomy" id="1802306"/>
    <lineage>
        <taxon>Bacteria</taxon>
        <taxon>Candidatus Tayloriibacteriota</taxon>
    </lineage>
</organism>
<reference evidence="2 3" key="1">
    <citation type="journal article" date="2016" name="Nat. Commun.">
        <title>Thousands of microbial genomes shed light on interconnected biogeochemical processes in an aquifer system.</title>
        <authorList>
            <person name="Anantharaman K."/>
            <person name="Brown C.T."/>
            <person name="Hug L.A."/>
            <person name="Sharon I."/>
            <person name="Castelle C.J."/>
            <person name="Probst A.J."/>
            <person name="Thomas B.C."/>
            <person name="Singh A."/>
            <person name="Wilkins M.J."/>
            <person name="Karaoz U."/>
            <person name="Brodie E.L."/>
            <person name="Williams K.H."/>
            <person name="Hubbard S.S."/>
            <person name="Banfield J.F."/>
        </authorList>
    </citation>
    <scope>NUCLEOTIDE SEQUENCE [LARGE SCALE GENOMIC DNA]</scope>
</reference>
<dbReference type="STRING" id="1802306.A3C72_02940"/>
<name>A0A1G2MJM4_9BACT</name>
<dbReference type="EMBL" id="MHRK01000019">
    <property type="protein sequence ID" value="OHA24066.1"/>
    <property type="molecule type" value="Genomic_DNA"/>
</dbReference>
<dbReference type="Pfam" id="PF01424">
    <property type="entry name" value="R3H"/>
    <property type="match status" value="1"/>
</dbReference>
<gene>
    <name evidence="2" type="ORF">A3C72_02940</name>
</gene>
<dbReference type="Proteomes" id="UP000177130">
    <property type="component" value="Unassembled WGS sequence"/>
</dbReference>
<evidence type="ECO:0000259" key="1">
    <source>
        <dbReference type="PROSITE" id="PS51061"/>
    </source>
</evidence>
<protein>
    <recommendedName>
        <fullName evidence="1">R3H domain-containing protein</fullName>
    </recommendedName>
</protein>
<comment type="caution">
    <text evidence="2">The sequence shown here is derived from an EMBL/GenBank/DDBJ whole genome shotgun (WGS) entry which is preliminary data.</text>
</comment>
<dbReference type="GO" id="GO:0003723">
    <property type="term" value="F:RNA binding"/>
    <property type="evidence" value="ECO:0007669"/>
    <property type="project" value="InterPro"/>
</dbReference>
<sequence>MTDTQKVKKIIEEMLKIMNVPFDGVDINEGDEVSSTKFVIKTNDSAILIGTKGAHLLAFNHVVKKMAGKGKEEDGEATRFFVDVNNYQEKLEEELKNKAKIMCERARSFKVDIELEPMSSYERMIVHAALQNIPDIKTESKGEGRYRRVVIKYVESKESI</sequence>
<evidence type="ECO:0000313" key="2">
    <source>
        <dbReference type="EMBL" id="OHA24066.1"/>
    </source>
</evidence>
<dbReference type="Gene3D" id="3.30.1370.50">
    <property type="entry name" value="R3H-like domain"/>
    <property type="match status" value="1"/>
</dbReference>
<proteinExistence type="predicted"/>
<dbReference type="InterPro" id="IPR036867">
    <property type="entry name" value="R3H_dom_sf"/>
</dbReference>
<dbReference type="PROSITE" id="PS51061">
    <property type="entry name" value="R3H"/>
    <property type="match status" value="1"/>
</dbReference>
<dbReference type="InterPro" id="IPR039247">
    <property type="entry name" value="KhpB"/>
</dbReference>
<dbReference type="PANTHER" id="PTHR35800:SF1">
    <property type="entry name" value="RNA-BINDING PROTEIN KHPB"/>
    <property type="match status" value="1"/>
</dbReference>
<dbReference type="SMART" id="SM00393">
    <property type="entry name" value="R3H"/>
    <property type="match status" value="1"/>
</dbReference>
<dbReference type="InterPro" id="IPR001374">
    <property type="entry name" value="R3H_dom"/>
</dbReference>
<dbReference type="CDD" id="cd02644">
    <property type="entry name" value="R3H_jag"/>
    <property type="match status" value="1"/>
</dbReference>
<feature type="domain" description="R3H" evidence="1">
    <location>
        <begin position="85"/>
        <end position="155"/>
    </location>
</feature>
<accession>A0A1G2MJM4</accession>
<evidence type="ECO:0000313" key="3">
    <source>
        <dbReference type="Proteomes" id="UP000177130"/>
    </source>
</evidence>
<dbReference type="AlphaFoldDB" id="A0A1G2MJM4"/>
<dbReference type="Gene3D" id="3.30.300.20">
    <property type="match status" value="1"/>
</dbReference>
<dbReference type="InterPro" id="IPR034079">
    <property type="entry name" value="R3H_KhpB"/>
</dbReference>
<dbReference type="PANTHER" id="PTHR35800">
    <property type="entry name" value="PROTEIN JAG"/>
    <property type="match status" value="1"/>
</dbReference>
<dbReference type="InterPro" id="IPR015946">
    <property type="entry name" value="KH_dom-like_a/b"/>
</dbReference>